<dbReference type="InterPro" id="IPR017871">
    <property type="entry name" value="ABC_transporter-like_CS"/>
</dbReference>
<dbReference type="InterPro" id="IPR011527">
    <property type="entry name" value="ABC1_TM_dom"/>
</dbReference>
<evidence type="ECO:0000256" key="8">
    <source>
        <dbReference type="ARBA" id="ARBA00023136"/>
    </source>
</evidence>
<dbReference type="Pfam" id="PF00005">
    <property type="entry name" value="ABC_tran"/>
    <property type="match status" value="1"/>
</dbReference>
<dbReference type="GO" id="GO:0005886">
    <property type="term" value="C:plasma membrane"/>
    <property type="evidence" value="ECO:0007669"/>
    <property type="project" value="UniProtKB-SubCell"/>
</dbReference>
<dbReference type="SMART" id="SM00382">
    <property type="entry name" value="AAA"/>
    <property type="match status" value="1"/>
</dbReference>
<keyword evidence="6" id="KW-0067">ATP-binding</keyword>
<comment type="subcellular location">
    <subcellularLocation>
        <location evidence="1">Cell membrane</location>
        <topology evidence="1">Multi-pass membrane protein</topology>
    </subcellularLocation>
</comment>
<keyword evidence="4 10" id="KW-0812">Transmembrane</keyword>
<feature type="domain" description="ABC transmembrane type-1" evidence="12">
    <location>
        <begin position="790"/>
        <end position="1066"/>
    </location>
</feature>
<evidence type="ECO:0000256" key="4">
    <source>
        <dbReference type="ARBA" id="ARBA00022692"/>
    </source>
</evidence>
<dbReference type="Proteomes" id="UP001397290">
    <property type="component" value="Unassembled WGS sequence"/>
</dbReference>
<evidence type="ECO:0000256" key="9">
    <source>
        <dbReference type="SAM" id="MobiDB-lite"/>
    </source>
</evidence>
<keyword evidence="3" id="KW-1003">Cell membrane</keyword>
<dbReference type="GO" id="GO:0005524">
    <property type="term" value="F:ATP binding"/>
    <property type="evidence" value="ECO:0007669"/>
    <property type="project" value="UniProtKB-KW"/>
</dbReference>
<feature type="domain" description="ABC transporter" evidence="11">
    <location>
        <begin position="1103"/>
        <end position="1392"/>
    </location>
</feature>
<feature type="transmembrane region" description="Helical" evidence="10">
    <location>
        <begin position="1599"/>
        <end position="1618"/>
    </location>
</feature>
<evidence type="ECO:0000313" key="13">
    <source>
        <dbReference type="EMBL" id="KAK8149702.1"/>
    </source>
</evidence>
<dbReference type="PROSITE" id="PS50893">
    <property type="entry name" value="ABC_TRANSPORTER_2"/>
    <property type="match status" value="1"/>
</dbReference>
<feature type="transmembrane region" description="Helical" evidence="10">
    <location>
        <begin position="823"/>
        <end position="847"/>
    </location>
</feature>
<dbReference type="CDD" id="cd18580">
    <property type="entry name" value="ABC_6TM_ABCC_D2"/>
    <property type="match status" value="1"/>
</dbReference>
<evidence type="ECO:0000259" key="12">
    <source>
        <dbReference type="PROSITE" id="PS50929"/>
    </source>
</evidence>
<feature type="transmembrane region" description="Helical" evidence="10">
    <location>
        <begin position="1504"/>
        <end position="1526"/>
    </location>
</feature>
<feature type="transmembrane region" description="Helical" evidence="10">
    <location>
        <begin position="1735"/>
        <end position="1758"/>
    </location>
</feature>
<dbReference type="Pfam" id="PF07690">
    <property type="entry name" value="MFS_1"/>
    <property type="match status" value="1"/>
</dbReference>
<keyword evidence="8 10" id="KW-0472">Membrane</keyword>
<feature type="transmembrane region" description="Helical" evidence="10">
    <location>
        <begin position="999"/>
        <end position="1029"/>
    </location>
</feature>
<feature type="transmembrane region" description="Helical" evidence="10">
    <location>
        <begin position="1411"/>
        <end position="1429"/>
    </location>
</feature>
<dbReference type="PANTHER" id="PTHR24223:SF399">
    <property type="entry name" value="ABC TRANSPORTER ATNG"/>
    <property type="match status" value="1"/>
</dbReference>
<dbReference type="InterPro" id="IPR027417">
    <property type="entry name" value="P-loop_NTPase"/>
</dbReference>
<dbReference type="GO" id="GO:0016887">
    <property type="term" value="F:ATP hydrolysis activity"/>
    <property type="evidence" value="ECO:0007669"/>
    <property type="project" value="InterPro"/>
</dbReference>
<feature type="compositionally biased region" description="Low complexity" evidence="9">
    <location>
        <begin position="1329"/>
        <end position="1341"/>
    </location>
</feature>
<dbReference type="Gene3D" id="1.20.1560.10">
    <property type="entry name" value="ABC transporter type 1, transmembrane domain"/>
    <property type="match status" value="2"/>
</dbReference>
<name>A0AAW0S584_9HYPO</name>
<dbReference type="PROSITE" id="PS50929">
    <property type="entry name" value="ABC_TM1F"/>
    <property type="match status" value="2"/>
</dbReference>
<evidence type="ECO:0000256" key="7">
    <source>
        <dbReference type="ARBA" id="ARBA00022989"/>
    </source>
</evidence>
<evidence type="ECO:0000256" key="3">
    <source>
        <dbReference type="ARBA" id="ARBA00022475"/>
    </source>
</evidence>
<dbReference type="Gene3D" id="3.40.50.300">
    <property type="entry name" value="P-loop containing nucleotide triphosphate hydrolases"/>
    <property type="match status" value="2"/>
</dbReference>
<proteinExistence type="predicted"/>
<dbReference type="InterPro" id="IPR003593">
    <property type="entry name" value="AAA+_ATPase"/>
</dbReference>
<dbReference type="InterPro" id="IPR050173">
    <property type="entry name" value="ABC_transporter_C-like"/>
</dbReference>
<reference evidence="13 14" key="1">
    <citation type="submission" date="2020-02" db="EMBL/GenBank/DDBJ databases">
        <title>Comparative genomics of the hypocrealean fungal genus Beauvera.</title>
        <authorList>
            <person name="Showalter D.N."/>
            <person name="Bushley K.E."/>
            <person name="Rehner S.A."/>
        </authorList>
    </citation>
    <scope>NUCLEOTIDE SEQUENCE [LARGE SCALE GENOMIC DNA]</scope>
    <source>
        <strain evidence="13 14">ARSEF4384</strain>
    </source>
</reference>
<feature type="transmembrane region" description="Helical" evidence="10">
    <location>
        <begin position="21"/>
        <end position="42"/>
    </location>
</feature>
<feature type="transmembrane region" description="Helical" evidence="10">
    <location>
        <begin position="1035"/>
        <end position="1054"/>
    </location>
</feature>
<feature type="domain" description="ABC transmembrane type-1" evidence="12">
    <location>
        <begin position="266"/>
        <end position="540"/>
    </location>
</feature>
<feature type="transmembrane region" description="Helical" evidence="10">
    <location>
        <begin position="118"/>
        <end position="138"/>
    </location>
</feature>
<dbReference type="SUPFAM" id="SSF52540">
    <property type="entry name" value="P-loop containing nucleoside triphosphate hydrolases"/>
    <property type="match status" value="2"/>
</dbReference>
<dbReference type="InterPro" id="IPR036640">
    <property type="entry name" value="ABC1_TM_sf"/>
</dbReference>
<keyword evidence="14" id="KW-1185">Reference proteome</keyword>
<evidence type="ECO:0000256" key="6">
    <source>
        <dbReference type="ARBA" id="ARBA00022840"/>
    </source>
</evidence>
<evidence type="ECO:0000256" key="5">
    <source>
        <dbReference type="ARBA" id="ARBA00022741"/>
    </source>
</evidence>
<feature type="transmembrane region" description="Helical" evidence="10">
    <location>
        <begin position="1770"/>
        <end position="1790"/>
    </location>
</feature>
<evidence type="ECO:0000313" key="14">
    <source>
        <dbReference type="Proteomes" id="UP001397290"/>
    </source>
</evidence>
<sequence>MDDSFGPRLLGHFDFTLLFEHTMLHIVPASIIVFATPFYIYTLVNGTTVVRSGLLLWIKSLCALAMVGIQIANAVLWSQSALQSQLAQAAAIMTSISAACMAIMVVVGHLYFLRPPSFLGLALTLTIIFDIGTTWTYFHRNGLQSIARLHVPLPALKLLLICLEEVSKRNLIRSKALRSSLGQEALAGFWNRSLLLWVNPLLLFGFRREITMNVLPGIGPHLEAELLYQHFQRRWDKTNKLSRWALIKACVLTMPWPFLYIILPRLLAVGFNFAQPFLLQDVVGAVASDTESPTGLIRGLILATTAIYVGKAVSKSWYIHLKNQIMIGVRGILISAIYHKSLKLPADDLADAAAVTLMNVDVTGVTHLISLSYESWARLLEMGLGIGILAVFVGAATLFTIVPTVITSIGSAYVARHMIATRKRWNEHMQVRIAATSNILVQIKDIKMLGLNTVLSNRLQKQFESEIDVSMTNRHQIAATFGIGDFAQAMTPVLVIAGTIFWTRASEPISVARFFTTLAVVTLVSNPLSAFVQTLSSWSSGFACLVRIQNYLNLSETEDARCFALQAGVVDTDDILPGAVSQASSNLRNRQRLTTSAVPYPVEITRVSVCTDLSGSILNDVSMHVPLGGITMSLARTLYTQAELLVLDDPFSSLDRETSSTIRIRLFSESTYLADNASTIVMTTSMRQHLVDADAIYKLDDMGQVEMRSLEQIQAESESHHDIQSRQMSGQRTSQAELAAATAVPTEKEFEPPQVIPTASSSARDNLSNKKYGDFTLYKYFLRPAGLYCVILWLSSIAIAAVSEKMPRIYVRYWLAENADNRLYYIGYAGLGLIAPVLSYLQAYAFFHFINIKSATSLHWALLDATNRATFEFLTEQDAGELLNRFSQDMSMATQELPMAIMPTIWGFVSLLIDVSIISSGATYATPIIPLFLFILFVLQHFYLRTSRQLRILELDSTKTLVSHSTESSTGIEHIRAFQMEEDFVRHLYRILDESQKPIYFLFAIQQWLISVMDFVTATAAVCIVSLALNFKKTTSASAMGLALLGLISFSDFTSQTVRFFVEMENTFGAVARIRDFARMTPKEEDEEKCEDVPDQWPLSGRVDLNGVSAMYKAGTEKPHVALENITVAIQPGQTVGLIGRTGSGKTSLLLALLHLLEYTGSIQIDGRELRTIPRNLLRNRITTITQSGVEFGASVRFNMDPLEFSSRPGNFPTDDTLAGILRRVGLWDHVVRHGGLGAEMRTMKFSVGQKQLFQLARAMLHRQITRSRLVLIDEGTASMDEDTEGRMFHLMREAFAGYGNRSDEQRPLLLDDDVASGVGSEANLPKPTASSSSSSSSSSRSRRGLIVSSLLILLTSNLTAILVDTASNQLIEGAACKQLHPEVTDWYKDPVCKKSLDVQDRLALIAGWEYSWSLVPGLLLAIPYGVFMDRYGPRAMLILVALGGVITQTLYLVVTQYPELFDLRVLWGCVFIGSVVGGGNIGWQAVVYTVCNMIASKDNRAEILFYVSSITTVNMLFGGFLVYWAMNIGPVFAQSLGCVIFVIELALSFTLPGGLASGEPVTQTDSNASAWQAIVHGLSGTKEGVMGFGKLFSQNRQLGLLLISLVISTIGIRQSGIRQQYATHRYGWSWAKAGLMVSVTSTTTLIVMVLLVPFASRHLLKTRSAMGKDLVIARAGILSLAFGSLFVGLARTSELFIAALVFYMTESCYMPAIISTIAAMAGVDNIQADRTGSLYMAVVFMNNVGAIVAGPLISSLLRVGMSLGGDWVGLPFFAEAAIQIITICIVFSIRESHYKRLQSPQEGQDSTSAASA</sequence>
<feature type="region of interest" description="Disordered" evidence="9">
    <location>
        <begin position="713"/>
        <end position="763"/>
    </location>
</feature>
<feature type="transmembrane region" description="Helical" evidence="10">
    <location>
        <begin position="780"/>
        <end position="803"/>
    </location>
</feature>
<feature type="transmembrane region" description="Helical" evidence="10">
    <location>
        <begin position="89"/>
        <end position="112"/>
    </location>
</feature>
<feature type="transmembrane region" description="Helical" evidence="10">
    <location>
        <begin position="1532"/>
        <end position="1552"/>
    </location>
</feature>
<keyword evidence="2" id="KW-0813">Transport</keyword>
<dbReference type="InterPro" id="IPR003439">
    <property type="entry name" value="ABC_transporter-like_ATP-bd"/>
</dbReference>
<dbReference type="SUPFAM" id="SSF103473">
    <property type="entry name" value="MFS general substrate transporter"/>
    <property type="match status" value="1"/>
</dbReference>
<evidence type="ECO:0000256" key="2">
    <source>
        <dbReference type="ARBA" id="ARBA00022448"/>
    </source>
</evidence>
<dbReference type="Pfam" id="PF00664">
    <property type="entry name" value="ABC_membrane"/>
    <property type="match status" value="2"/>
</dbReference>
<dbReference type="InterPro" id="IPR044726">
    <property type="entry name" value="ABCC_6TM_D2"/>
</dbReference>
<feature type="region of interest" description="Disordered" evidence="9">
    <location>
        <begin position="1321"/>
        <end position="1341"/>
    </location>
</feature>
<organism evidence="13 14">
    <name type="scientific">Beauveria asiatica</name>
    <dbReference type="NCBI Taxonomy" id="1069075"/>
    <lineage>
        <taxon>Eukaryota</taxon>
        <taxon>Fungi</taxon>
        <taxon>Dikarya</taxon>
        <taxon>Ascomycota</taxon>
        <taxon>Pezizomycotina</taxon>
        <taxon>Sordariomycetes</taxon>
        <taxon>Hypocreomycetidae</taxon>
        <taxon>Hypocreales</taxon>
        <taxon>Cordycipitaceae</taxon>
        <taxon>Beauveria</taxon>
    </lineage>
</organism>
<dbReference type="InterPro" id="IPR036259">
    <property type="entry name" value="MFS_trans_sf"/>
</dbReference>
<evidence type="ECO:0000259" key="11">
    <source>
        <dbReference type="PROSITE" id="PS50893"/>
    </source>
</evidence>
<feature type="transmembrane region" description="Helical" evidence="10">
    <location>
        <begin position="1466"/>
        <end position="1492"/>
    </location>
</feature>
<feature type="compositionally biased region" description="Polar residues" evidence="9">
    <location>
        <begin position="725"/>
        <end position="736"/>
    </location>
</feature>
<gene>
    <name evidence="13" type="ORF">G3M48_005986</name>
</gene>
<feature type="transmembrane region" description="Helical" evidence="10">
    <location>
        <begin position="382"/>
        <end position="415"/>
    </location>
</feature>
<evidence type="ECO:0000256" key="1">
    <source>
        <dbReference type="ARBA" id="ARBA00004651"/>
    </source>
</evidence>
<feature type="transmembrane region" description="Helical" evidence="10">
    <location>
        <begin position="924"/>
        <end position="944"/>
    </location>
</feature>
<feature type="transmembrane region" description="Helical" evidence="10">
    <location>
        <begin position="1697"/>
        <end position="1723"/>
    </location>
</feature>
<dbReference type="Gene3D" id="1.20.1250.20">
    <property type="entry name" value="MFS general substrate transporter like domains"/>
    <property type="match status" value="1"/>
</dbReference>
<dbReference type="GO" id="GO:0140359">
    <property type="term" value="F:ABC-type transporter activity"/>
    <property type="evidence" value="ECO:0007669"/>
    <property type="project" value="InterPro"/>
</dbReference>
<dbReference type="PROSITE" id="PS00211">
    <property type="entry name" value="ABC_TRANSPORTER_1"/>
    <property type="match status" value="1"/>
</dbReference>
<dbReference type="PANTHER" id="PTHR24223">
    <property type="entry name" value="ATP-BINDING CASSETTE SUB-FAMILY C"/>
    <property type="match status" value="1"/>
</dbReference>
<evidence type="ECO:0008006" key="15">
    <source>
        <dbReference type="Google" id="ProtNLM"/>
    </source>
</evidence>
<dbReference type="EMBL" id="JAAHCF010000040">
    <property type="protein sequence ID" value="KAK8149702.1"/>
    <property type="molecule type" value="Genomic_DNA"/>
</dbReference>
<keyword evidence="5" id="KW-0547">Nucleotide-binding</keyword>
<dbReference type="InterPro" id="IPR011701">
    <property type="entry name" value="MFS"/>
</dbReference>
<accession>A0AAW0S584</accession>
<comment type="caution">
    <text evidence="13">The sequence shown here is derived from an EMBL/GenBank/DDBJ whole genome shotgun (WGS) entry which is preliminary data.</text>
</comment>
<dbReference type="SUPFAM" id="SSF90123">
    <property type="entry name" value="ABC transporter transmembrane region"/>
    <property type="match status" value="2"/>
</dbReference>
<feature type="transmembrane region" description="Helical" evidence="10">
    <location>
        <begin position="1436"/>
        <end position="1454"/>
    </location>
</feature>
<feature type="transmembrane region" description="Helical" evidence="10">
    <location>
        <begin position="1630"/>
        <end position="1652"/>
    </location>
</feature>
<protein>
    <recommendedName>
        <fullName evidence="15">ABC transporter</fullName>
    </recommendedName>
</protein>
<evidence type="ECO:0000256" key="10">
    <source>
        <dbReference type="SAM" id="Phobius"/>
    </source>
</evidence>
<feature type="transmembrane region" description="Helical" evidence="10">
    <location>
        <begin position="1345"/>
        <end position="1364"/>
    </location>
</feature>
<feature type="transmembrane region" description="Helical" evidence="10">
    <location>
        <begin position="54"/>
        <end position="77"/>
    </location>
</feature>
<feature type="transmembrane region" description="Helical" evidence="10">
    <location>
        <begin position="1672"/>
        <end position="1691"/>
    </location>
</feature>
<keyword evidence="7 10" id="KW-1133">Transmembrane helix</keyword>